<keyword evidence="1" id="KW-0175">Coiled coil</keyword>
<feature type="coiled-coil region" evidence="1">
    <location>
        <begin position="48"/>
        <end position="75"/>
    </location>
</feature>
<organism evidence="2 3">
    <name type="scientific">Anaerobutyricum hallii DSM 3353</name>
    <dbReference type="NCBI Taxonomy" id="411469"/>
    <lineage>
        <taxon>Bacteria</taxon>
        <taxon>Bacillati</taxon>
        <taxon>Bacillota</taxon>
        <taxon>Clostridia</taxon>
        <taxon>Lachnospirales</taxon>
        <taxon>Lachnospiraceae</taxon>
        <taxon>Anaerobutyricum</taxon>
    </lineage>
</organism>
<gene>
    <name evidence="2" type="ORF">EUBHAL_00482</name>
</gene>
<comment type="caution">
    <text evidence="2">The sequence shown here is derived from an EMBL/GenBank/DDBJ whole genome shotgun (WGS) entry which is preliminary data.</text>
</comment>
<dbReference type="EMBL" id="ACEP01000029">
    <property type="protein sequence ID" value="EEG37701.1"/>
    <property type="molecule type" value="Genomic_DNA"/>
</dbReference>
<dbReference type="AlphaFoldDB" id="C0ESV9"/>
<protein>
    <submittedName>
        <fullName evidence="2">Uncharacterized protein</fullName>
    </submittedName>
</protein>
<evidence type="ECO:0000313" key="2">
    <source>
        <dbReference type="EMBL" id="EEG37701.1"/>
    </source>
</evidence>
<name>C0ESV9_9FIRM</name>
<reference evidence="2 3" key="1">
    <citation type="submission" date="2009-01" db="EMBL/GenBank/DDBJ databases">
        <authorList>
            <person name="Fulton L."/>
            <person name="Clifton S."/>
            <person name="Fulton B."/>
            <person name="Xu J."/>
            <person name="Minx P."/>
            <person name="Pepin K.H."/>
            <person name="Johnson M."/>
            <person name="Bhonagiri V."/>
            <person name="Nash W.E."/>
            <person name="Mardis E.R."/>
            <person name="Wilson R.K."/>
        </authorList>
    </citation>
    <scope>NUCLEOTIDE SEQUENCE [LARGE SCALE GENOMIC DNA]</scope>
    <source>
        <strain evidence="2 3">DSM 3353</strain>
    </source>
</reference>
<accession>C0ESV9</accession>
<evidence type="ECO:0000313" key="3">
    <source>
        <dbReference type="Proteomes" id="UP000003174"/>
    </source>
</evidence>
<evidence type="ECO:0000256" key="1">
    <source>
        <dbReference type="SAM" id="Coils"/>
    </source>
</evidence>
<dbReference type="Proteomes" id="UP000003174">
    <property type="component" value="Unassembled WGS sequence"/>
</dbReference>
<reference evidence="2 3" key="2">
    <citation type="submission" date="2009-02" db="EMBL/GenBank/DDBJ databases">
        <title>Draft genome sequence of Eubacterium hallii (DSM 3353).</title>
        <authorList>
            <person name="Sudarsanam P."/>
            <person name="Ley R."/>
            <person name="Guruge J."/>
            <person name="Turnbaugh P.J."/>
            <person name="Mahowald M."/>
            <person name="Liep D."/>
            <person name="Gordon J."/>
        </authorList>
    </citation>
    <scope>NUCLEOTIDE SEQUENCE [LARGE SCALE GENOMIC DNA]</scope>
    <source>
        <strain evidence="2 3">DSM 3353</strain>
    </source>
</reference>
<sequence length="96" mass="11642">MLKMGKDKHYRMTEESLTFIEKRDKEKYPKENLFVNAAIQYFGRKIEQEKIVGKLEDIQDKLERIERMLEEKAVRKNMVSDKVERKELFGKPDYLK</sequence>
<proteinExistence type="predicted"/>